<dbReference type="Proteomes" id="UP001562354">
    <property type="component" value="Unassembled WGS sequence"/>
</dbReference>
<evidence type="ECO:0000256" key="1">
    <source>
        <dbReference type="SAM" id="MobiDB-lite"/>
    </source>
</evidence>
<sequence length="72" mass="7948">MNPDRAGYAKYQCKYYAECGKWTQQADDTCGECMGKGRPSPREKPLYKPKAAVNSGNGSQQKGKAQTPSTER</sequence>
<organism evidence="2 3">
    <name type="scientific">Neodothiora populina</name>
    <dbReference type="NCBI Taxonomy" id="2781224"/>
    <lineage>
        <taxon>Eukaryota</taxon>
        <taxon>Fungi</taxon>
        <taxon>Dikarya</taxon>
        <taxon>Ascomycota</taxon>
        <taxon>Pezizomycotina</taxon>
        <taxon>Dothideomycetes</taxon>
        <taxon>Dothideomycetidae</taxon>
        <taxon>Dothideales</taxon>
        <taxon>Dothioraceae</taxon>
        <taxon>Neodothiora</taxon>
    </lineage>
</organism>
<accession>A0ABR3PFY5</accession>
<comment type="caution">
    <text evidence="2">The sequence shown here is derived from an EMBL/GenBank/DDBJ whole genome shotgun (WGS) entry which is preliminary data.</text>
</comment>
<protein>
    <submittedName>
        <fullName evidence="2">Uncharacterized protein</fullName>
    </submittedName>
</protein>
<name>A0ABR3PFY5_9PEZI</name>
<reference evidence="2 3" key="1">
    <citation type="submission" date="2024-07" db="EMBL/GenBank/DDBJ databases">
        <title>Draft sequence of the Neodothiora populina.</title>
        <authorList>
            <person name="Drown D.D."/>
            <person name="Schuette U.S."/>
            <person name="Buechlein A.B."/>
            <person name="Rusch D.R."/>
            <person name="Winton L.W."/>
            <person name="Adams G.A."/>
        </authorList>
    </citation>
    <scope>NUCLEOTIDE SEQUENCE [LARGE SCALE GENOMIC DNA]</scope>
    <source>
        <strain evidence="2 3">CPC 39397</strain>
    </source>
</reference>
<gene>
    <name evidence="2" type="ORF">AAFC00_001996</name>
</gene>
<feature type="region of interest" description="Disordered" evidence="1">
    <location>
        <begin position="33"/>
        <end position="72"/>
    </location>
</feature>
<evidence type="ECO:0000313" key="3">
    <source>
        <dbReference type="Proteomes" id="UP001562354"/>
    </source>
</evidence>
<dbReference type="EMBL" id="JBFMKM010000007">
    <property type="protein sequence ID" value="KAL1305058.1"/>
    <property type="molecule type" value="Genomic_DNA"/>
</dbReference>
<keyword evidence="3" id="KW-1185">Reference proteome</keyword>
<evidence type="ECO:0000313" key="2">
    <source>
        <dbReference type="EMBL" id="KAL1305058.1"/>
    </source>
</evidence>
<feature type="compositionally biased region" description="Polar residues" evidence="1">
    <location>
        <begin position="54"/>
        <end position="72"/>
    </location>
</feature>
<dbReference type="RefSeq" id="XP_069201332.1">
    <property type="nucleotide sequence ID" value="XM_069341260.1"/>
</dbReference>
<proteinExistence type="predicted"/>
<dbReference type="GeneID" id="95975698"/>